<dbReference type="EMBL" id="NGJU01000013">
    <property type="protein sequence ID" value="RST94725.1"/>
    <property type="molecule type" value="Genomic_DNA"/>
</dbReference>
<protein>
    <recommendedName>
        <fullName evidence="2">DUF218 domain-containing protein</fullName>
    </recommendedName>
</protein>
<dbReference type="CDD" id="cd06259">
    <property type="entry name" value="YdcF-like"/>
    <property type="match status" value="1"/>
</dbReference>
<reference evidence="3 4" key="1">
    <citation type="submission" date="2017-05" db="EMBL/GenBank/DDBJ databases">
        <title>Vagococcus spp. assemblies.</title>
        <authorList>
            <person name="Gulvik C.A."/>
        </authorList>
    </citation>
    <scope>NUCLEOTIDE SEQUENCE [LARGE SCALE GENOMIC DNA]</scope>
    <source>
        <strain evidence="3 4">NCFB 2777</strain>
    </source>
</reference>
<dbReference type="PROSITE" id="PS51257">
    <property type="entry name" value="PROKAR_LIPOPROTEIN"/>
    <property type="match status" value="1"/>
</dbReference>
<feature type="domain" description="DUF218" evidence="2">
    <location>
        <begin position="106"/>
        <end position="253"/>
    </location>
</feature>
<dbReference type="Gene3D" id="3.40.50.620">
    <property type="entry name" value="HUPs"/>
    <property type="match status" value="1"/>
</dbReference>
<dbReference type="GO" id="GO:0000270">
    <property type="term" value="P:peptidoglycan metabolic process"/>
    <property type="evidence" value="ECO:0007669"/>
    <property type="project" value="TreeGrafter"/>
</dbReference>
<evidence type="ECO:0000259" key="2">
    <source>
        <dbReference type="Pfam" id="PF02698"/>
    </source>
</evidence>
<dbReference type="GO" id="GO:0005886">
    <property type="term" value="C:plasma membrane"/>
    <property type="evidence" value="ECO:0007669"/>
    <property type="project" value="TreeGrafter"/>
</dbReference>
<sequence length="276" mass="30177">MRGATKMLNVIILGMVLVSGCFMLTNGLVMLYREQRTLGNSLALLVGVWLVTTCVTTIIGSYFKSALLIALSQSAIGLCLIFIISFSLFCFIVLRQQSLGDNEKVDYIIVLGSGLINNQVPPLLKSRLNQGMKIYQEQQLLGRTSKLVVTGGQGIDEKLAEAEGMKNYLVLAGIPGEQILVENQAVNTQENLSFSKQLIEAESLNYQAVIVSNNFHVLRALLFAKTVGLKAKGSGSQTAHYYLPSALLREYVACIVMDSKNLKAVKLKPSVKVQEN</sequence>
<proteinExistence type="predicted"/>
<dbReference type="InterPro" id="IPR003848">
    <property type="entry name" value="DUF218"/>
</dbReference>
<feature type="transmembrane region" description="Helical" evidence="1">
    <location>
        <begin position="6"/>
        <end position="30"/>
    </location>
</feature>
<keyword evidence="4" id="KW-1185">Reference proteome</keyword>
<comment type="caution">
    <text evidence="3">The sequence shown here is derived from an EMBL/GenBank/DDBJ whole genome shotgun (WGS) entry which is preliminary data.</text>
</comment>
<dbReference type="AlphaFoldDB" id="A0A429ZLZ9"/>
<keyword evidence="1" id="KW-0472">Membrane</keyword>
<dbReference type="PANTHER" id="PTHR30336:SF18">
    <property type="entry name" value="MEMBRANE PROTEIN"/>
    <property type="match status" value="1"/>
</dbReference>
<keyword evidence="1" id="KW-0812">Transmembrane</keyword>
<gene>
    <name evidence="3" type="ORF">CBF35_09280</name>
</gene>
<keyword evidence="1" id="KW-1133">Transmembrane helix</keyword>
<feature type="transmembrane region" description="Helical" evidence="1">
    <location>
        <begin position="75"/>
        <end position="94"/>
    </location>
</feature>
<accession>A0A429ZLZ9</accession>
<organism evidence="3 4">
    <name type="scientific">Vagococcus salmoninarum</name>
    <dbReference type="NCBI Taxonomy" id="2739"/>
    <lineage>
        <taxon>Bacteria</taxon>
        <taxon>Bacillati</taxon>
        <taxon>Bacillota</taxon>
        <taxon>Bacilli</taxon>
        <taxon>Lactobacillales</taxon>
        <taxon>Enterococcaceae</taxon>
        <taxon>Vagococcus</taxon>
    </lineage>
</organism>
<dbReference type="GO" id="GO:0043164">
    <property type="term" value="P:Gram-negative-bacterium-type cell wall biogenesis"/>
    <property type="evidence" value="ECO:0007669"/>
    <property type="project" value="TreeGrafter"/>
</dbReference>
<evidence type="ECO:0000313" key="4">
    <source>
        <dbReference type="Proteomes" id="UP000287239"/>
    </source>
</evidence>
<evidence type="ECO:0000313" key="3">
    <source>
        <dbReference type="EMBL" id="RST94725.1"/>
    </source>
</evidence>
<evidence type="ECO:0000256" key="1">
    <source>
        <dbReference type="SAM" id="Phobius"/>
    </source>
</evidence>
<name>A0A429ZLZ9_9ENTE</name>
<dbReference type="Proteomes" id="UP000287239">
    <property type="component" value="Unassembled WGS sequence"/>
</dbReference>
<dbReference type="Pfam" id="PF02698">
    <property type="entry name" value="DUF218"/>
    <property type="match status" value="1"/>
</dbReference>
<dbReference type="OrthoDB" id="9782395at2"/>
<dbReference type="PANTHER" id="PTHR30336">
    <property type="entry name" value="INNER MEMBRANE PROTEIN, PROBABLE PERMEASE"/>
    <property type="match status" value="1"/>
</dbReference>
<dbReference type="InterPro" id="IPR051599">
    <property type="entry name" value="Cell_Envelope_Assoc"/>
</dbReference>
<dbReference type="InterPro" id="IPR014729">
    <property type="entry name" value="Rossmann-like_a/b/a_fold"/>
</dbReference>
<feature type="transmembrane region" description="Helical" evidence="1">
    <location>
        <begin position="42"/>
        <end position="63"/>
    </location>
</feature>